<evidence type="ECO:0000313" key="10">
    <source>
        <dbReference type="EMBL" id="BAX54232.1"/>
    </source>
</evidence>
<reference evidence="12" key="2">
    <citation type="submission" date="2017-05" db="EMBL/GenBank/DDBJ databases">
        <title>Whole genome sequence of fish pathogenic bacteria, Photobacterium damselae subsp. piscicida, strain 91-197, isolated from hybrid striped bass (Morone sp.) in USA.</title>
        <authorList>
            <person name="Teru Y."/>
            <person name="Hikima J."/>
            <person name="Kono T."/>
            <person name="Sakai M."/>
            <person name="Takano T."/>
            <person name="Hawke J.P."/>
            <person name="Takeyama H."/>
            <person name="Aoki T."/>
        </authorList>
    </citation>
    <scope>NUCLEOTIDE SEQUENCE [LARGE SCALE GENOMIC DNA]</scope>
    <source>
        <strain evidence="12">91-197</strain>
    </source>
</reference>
<dbReference type="GO" id="GO:0043093">
    <property type="term" value="P:FtsZ-dependent cytokinesis"/>
    <property type="evidence" value="ECO:0007669"/>
    <property type="project" value="UniProtKB-UniRule"/>
</dbReference>
<reference evidence="11 13" key="3">
    <citation type="submission" date="2020-09" db="EMBL/GenBank/DDBJ databases">
        <title>Complete, closed and curated genome sequences of Photobacterium damselae subsp. piscicida isolates from Australia indicate localised evolution and additional plasmid-borne pathogenicity mechanisms.</title>
        <authorList>
            <person name="Baseggio L."/>
            <person name="Silayeva O."/>
            <person name="Buller N."/>
            <person name="Landos M."/>
            <person name="Engelstaedter J."/>
            <person name="Barnes A.C."/>
        </authorList>
    </citation>
    <scope>NUCLEOTIDE SEQUENCE [LARGE SCALE GENOMIC DNA]</scope>
    <source>
        <strain evidence="11 13">AS-16-0540-1</strain>
    </source>
</reference>
<dbReference type="GO" id="GO:0032153">
    <property type="term" value="C:cell division site"/>
    <property type="evidence" value="ECO:0007669"/>
    <property type="project" value="UniProtKB-UniRule"/>
</dbReference>
<dbReference type="Proteomes" id="UP000516656">
    <property type="component" value="Chromosome 1"/>
</dbReference>
<comment type="subcellular location">
    <subcellularLocation>
        <location evidence="8">Cell inner membrane</location>
        <topology evidence="8">Single-pass type II membrane protein</topology>
    </subcellularLocation>
    <subcellularLocation>
        <location evidence="1">Cell membrane</location>
        <topology evidence="1">Single-pass type II membrane protein</topology>
    </subcellularLocation>
    <text evidence="8">Localizes to the division septum where it forms a ring structure.</text>
</comment>
<gene>
    <name evidence="8 11" type="primary">ftsL</name>
    <name evidence="11" type="ORF">IC627_01930</name>
    <name evidence="10" type="ORF">PDPUS_1_02858</name>
</gene>
<keyword evidence="6 8" id="KW-0472">Membrane</keyword>
<comment type="similarity">
    <text evidence="8">Belongs to the FtsL family.</text>
</comment>
<organism evidence="11 13">
    <name type="scientific">Photobacterium damsela subsp. piscicida</name>
    <name type="common">Pasteurella piscicida</name>
    <dbReference type="NCBI Taxonomy" id="38294"/>
    <lineage>
        <taxon>Bacteria</taxon>
        <taxon>Pseudomonadati</taxon>
        <taxon>Pseudomonadota</taxon>
        <taxon>Gammaproteobacteria</taxon>
        <taxon>Vibrionales</taxon>
        <taxon>Vibrionaceae</taxon>
        <taxon>Photobacterium</taxon>
    </lineage>
</organism>
<evidence type="ECO:0000256" key="6">
    <source>
        <dbReference type="ARBA" id="ARBA00023136"/>
    </source>
</evidence>
<dbReference type="AlphaFoldDB" id="A0A1Q9H2K1"/>
<evidence type="ECO:0000256" key="7">
    <source>
        <dbReference type="ARBA" id="ARBA00023306"/>
    </source>
</evidence>
<evidence type="ECO:0000256" key="8">
    <source>
        <dbReference type="HAMAP-Rule" id="MF_00910"/>
    </source>
</evidence>
<evidence type="ECO:0000313" key="11">
    <source>
        <dbReference type="EMBL" id="QOD56861.1"/>
    </source>
</evidence>
<dbReference type="GO" id="GO:0005886">
    <property type="term" value="C:plasma membrane"/>
    <property type="evidence" value="ECO:0007669"/>
    <property type="project" value="UniProtKB-SubCell"/>
</dbReference>
<dbReference type="NCBIfam" id="TIGR02209">
    <property type="entry name" value="ftsL_broad"/>
    <property type="match status" value="1"/>
</dbReference>
<dbReference type="Proteomes" id="UP000218676">
    <property type="component" value="Chromosome 1"/>
</dbReference>
<dbReference type="GeneID" id="93398884"/>
<reference evidence="10" key="1">
    <citation type="journal article" date="2017" name="Genome Announc.">
        <title>Whole-Genome Sequence of Photobacterium damselae subsp. piscicida Strain 91-197, Isolated from Hybrid Striped Bass (Morone sp.) in the United States.</title>
        <authorList>
            <person name="Teru Y."/>
            <person name="Hikima J."/>
            <person name="Kono T."/>
            <person name="Sakai M."/>
            <person name="Takano T."/>
            <person name="Hawke J.P."/>
            <person name="Takeyama H."/>
            <person name="Aoki T."/>
        </authorList>
    </citation>
    <scope>NUCLEOTIDE SEQUENCE</scope>
    <source>
        <strain evidence="10">91-197</strain>
    </source>
</reference>
<evidence type="ECO:0000256" key="2">
    <source>
        <dbReference type="ARBA" id="ARBA00022475"/>
    </source>
</evidence>
<keyword evidence="5 8" id="KW-1133">Transmembrane helix</keyword>
<dbReference type="Pfam" id="PF04999">
    <property type="entry name" value="FtsL"/>
    <property type="match status" value="1"/>
</dbReference>
<dbReference type="EMBL" id="AP018045">
    <property type="protein sequence ID" value="BAX54232.1"/>
    <property type="molecule type" value="Genomic_DNA"/>
</dbReference>
<proteinExistence type="inferred from homology"/>
<dbReference type="PANTHER" id="PTHR37479">
    <property type="entry name" value="CELL DIVISION PROTEIN FTSL"/>
    <property type="match status" value="1"/>
</dbReference>
<keyword evidence="7 8" id="KW-0131">Cell cycle</keyword>
<dbReference type="InterPro" id="IPR011922">
    <property type="entry name" value="Cell_div_FtsL"/>
</dbReference>
<evidence type="ECO:0000256" key="1">
    <source>
        <dbReference type="ARBA" id="ARBA00004401"/>
    </source>
</evidence>
<dbReference type="RefSeq" id="WP_044174309.1">
    <property type="nucleotide sequence ID" value="NZ_AP018045.1"/>
</dbReference>
<evidence type="ECO:0000313" key="12">
    <source>
        <dbReference type="Proteomes" id="UP000218676"/>
    </source>
</evidence>
<keyword evidence="2 8" id="KW-1003">Cell membrane</keyword>
<accession>A0A1Q9H2K1</accession>
<comment type="function">
    <text evidence="8">Essential cell division protein. May link together the upstream cell division proteins, which are predominantly cytoplasmic, with the downstream cell division proteins, which are predominantly periplasmic.</text>
</comment>
<evidence type="ECO:0000313" key="13">
    <source>
        <dbReference type="Proteomes" id="UP000516656"/>
    </source>
</evidence>
<comment type="subunit">
    <text evidence="8">Part of a complex composed of FtsB, FtsL and FtsQ.</text>
</comment>
<evidence type="ECO:0000256" key="3">
    <source>
        <dbReference type="ARBA" id="ARBA00022618"/>
    </source>
</evidence>
<keyword evidence="3 8" id="KW-0132">Cell division</keyword>
<protein>
    <recommendedName>
        <fullName evidence="8 9">Cell division protein FtsL</fullName>
    </recommendedName>
</protein>
<dbReference type="EMBL" id="CP061854">
    <property type="protein sequence ID" value="QOD56861.1"/>
    <property type="molecule type" value="Genomic_DNA"/>
</dbReference>
<keyword evidence="4 8" id="KW-0812">Transmembrane</keyword>
<keyword evidence="8" id="KW-0997">Cell inner membrane</keyword>
<dbReference type="NCBIfam" id="NF008040">
    <property type="entry name" value="PRK10772.1"/>
    <property type="match status" value="1"/>
</dbReference>
<sequence length="107" mass="12126">MNKKETEASINLSKLIGKDLITVGCVPLVLAICILASALGVVLITHQSRQLISQQEQLLIQRDQLDIEWRNQLLEENALAEHSRIERLAEQELKMERPTTTNEVVIK</sequence>
<evidence type="ECO:0000256" key="9">
    <source>
        <dbReference type="NCBIfam" id="TIGR02209"/>
    </source>
</evidence>
<evidence type="ECO:0000256" key="4">
    <source>
        <dbReference type="ARBA" id="ARBA00022692"/>
    </source>
</evidence>
<evidence type="ECO:0000256" key="5">
    <source>
        <dbReference type="ARBA" id="ARBA00022989"/>
    </source>
</evidence>
<dbReference type="HAMAP" id="MF_00910">
    <property type="entry name" value="FtsL"/>
    <property type="match status" value="1"/>
</dbReference>
<dbReference type="PANTHER" id="PTHR37479:SF1">
    <property type="entry name" value="CELL DIVISION PROTEIN FTSL"/>
    <property type="match status" value="1"/>
</dbReference>
<feature type="transmembrane region" description="Helical" evidence="8">
    <location>
        <begin position="20"/>
        <end position="44"/>
    </location>
</feature>
<name>A0A1Q9H2K1_PHODP</name>